<evidence type="ECO:0000313" key="2">
    <source>
        <dbReference type="Proteomes" id="UP001381693"/>
    </source>
</evidence>
<reference evidence="1 2" key="1">
    <citation type="submission" date="2023-11" db="EMBL/GenBank/DDBJ databases">
        <title>Halocaridina rubra genome assembly.</title>
        <authorList>
            <person name="Smith C."/>
        </authorList>
    </citation>
    <scope>NUCLEOTIDE SEQUENCE [LARGE SCALE GENOMIC DNA]</scope>
    <source>
        <strain evidence="1">EP-1</strain>
        <tissue evidence="1">Whole</tissue>
    </source>
</reference>
<feature type="non-terminal residue" evidence="1">
    <location>
        <position position="1"/>
    </location>
</feature>
<dbReference type="GO" id="GO:0004630">
    <property type="term" value="F:phospholipase D activity"/>
    <property type="evidence" value="ECO:0007669"/>
    <property type="project" value="UniProtKB-EC"/>
</dbReference>
<dbReference type="Proteomes" id="UP001381693">
    <property type="component" value="Unassembled WGS sequence"/>
</dbReference>
<dbReference type="EMBL" id="JAXCGZ010020913">
    <property type="protein sequence ID" value="KAK7063196.1"/>
    <property type="molecule type" value="Genomic_DNA"/>
</dbReference>
<protein>
    <submittedName>
        <fullName evidence="1">Phospholipase D</fullName>
        <ecNumber evidence="1">3.1.4.4</ecNumber>
    </submittedName>
</protein>
<dbReference type="AlphaFoldDB" id="A0AAN8WP84"/>
<proteinExistence type="predicted"/>
<keyword evidence="2" id="KW-1185">Reference proteome</keyword>
<evidence type="ECO:0000313" key="1">
    <source>
        <dbReference type="EMBL" id="KAK7063196.1"/>
    </source>
</evidence>
<comment type="caution">
    <text evidence="1">The sequence shown here is derived from an EMBL/GenBank/DDBJ whole genome shotgun (WGS) entry which is preliminary data.</text>
</comment>
<dbReference type="EC" id="3.1.4.4" evidence="1"/>
<accession>A0AAN8WP84</accession>
<gene>
    <name evidence="1" type="primary">PLD1_3</name>
    <name evidence="1" type="ORF">SK128_025515</name>
</gene>
<name>A0AAN8WP84_HALRR</name>
<organism evidence="1 2">
    <name type="scientific">Halocaridina rubra</name>
    <name type="common">Hawaiian red shrimp</name>
    <dbReference type="NCBI Taxonomy" id="373956"/>
    <lineage>
        <taxon>Eukaryota</taxon>
        <taxon>Metazoa</taxon>
        <taxon>Ecdysozoa</taxon>
        <taxon>Arthropoda</taxon>
        <taxon>Crustacea</taxon>
        <taxon>Multicrustacea</taxon>
        <taxon>Malacostraca</taxon>
        <taxon>Eumalacostraca</taxon>
        <taxon>Eucarida</taxon>
        <taxon>Decapoda</taxon>
        <taxon>Pleocyemata</taxon>
        <taxon>Caridea</taxon>
        <taxon>Atyoidea</taxon>
        <taxon>Atyidae</taxon>
        <taxon>Halocaridina</taxon>
    </lineage>
</organism>
<keyword evidence="1" id="KW-0378">Hydrolase</keyword>
<sequence length="145" mass="16749">DEEFEDGIMNGHKYDSGVFAGSMRKYLFCEHLGLADDDEEAIRKVMDPVCDEFFTEKWCTIAATNTRTFEEVFSCYPCDSAKTFEDVNRLRNKSSLADIDPSEAHRRLKNIKGHLVQFPLEFLCDEMLKPGVGTKEYLLPMEMWT</sequence>